<sequence>MRDRIRLDLTFDSAALQDDLKRLESAGWIDHFVTQNYDGDWSVIPLRGPAGATHPVMMIYSDPTCSEFEDTPFLKDAPHFQEALQAFKCRLYAVRLMKLASGSRIKEHTDHELSAEEGTARLHIPVTTNDGVRFVLNGSRVVMKEGECWYLRLSDPHAVENTGAEDRVHLVIDAEMNPWLQAQLEAPQPPPEQTGWAQRLSRLFKAS</sequence>
<dbReference type="InterPro" id="IPR027443">
    <property type="entry name" value="IPNS-like_sf"/>
</dbReference>
<organism evidence="2 3">
    <name type="scientific">Rubricoccus marinus</name>
    <dbReference type="NCBI Taxonomy" id="716817"/>
    <lineage>
        <taxon>Bacteria</taxon>
        <taxon>Pseudomonadati</taxon>
        <taxon>Rhodothermota</taxon>
        <taxon>Rhodothermia</taxon>
        <taxon>Rhodothermales</taxon>
        <taxon>Rubricoccaceae</taxon>
        <taxon>Rubricoccus</taxon>
    </lineage>
</organism>
<keyword evidence="3" id="KW-1185">Reference proteome</keyword>
<feature type="domain" description="Aspartyl/asparaginy/proline hydroxylase" evidence="1">
    <location>
        <begin position="16"/>
        <end position="175"/>
    </location>
</feature>
<dbReference type="RefSeq" id="WP_094548852.1">
    <property type="nucleotide sequence ID" value="NZ_MQWB01000001.1"/>
</dbReference>
<gene>
    <name evidence="2" type="ORF">BSZ36_11010</name>
</gene>
<dbReference type="OrthoDB" id="1441538at2"/>
<evidence type="ECO:0000313" key="3">
    <source>
        <dbReference type="Proteomes" id="UP000216446"/>
    </source>
</evidence>
<dbReference type="Proteomes" id="UP000216446">
    <property type="component" value="Unassembled WGS sequence"/>
</dbReference>
<dbReference type="Pfam" id="PF05118">
    <property type="entry name" value="Asp_Arg_Hydrox"/>
    <property type="match status" value="1"/>
</dbReference>
<reference evidence="2 3" key="1">
    <citation type="submission" date="2016-11" db="EMBL/GenBank/DDBJ databases">
        <title>Study of marine rhodopsin-containing bacteria.</title>
        <authorList>
            <person name="Yoshizawa S."/>
            <person name="Kumagai Y."/>
            <person name="Kogure K."/>
        </authorList>
    </citation>
    <scope>NUCLEOTIDE SEQUENCE [LARGE SCALE GENOMIC DNA]</scope>
    <source>
        <strain evidence="2 3">SG-29</strain>
    </source>
</reference>
<evidence type="ECO:0000259" key="1">
    <source>
        <dbReference type="Pfam" id="PF05118"/>
    </source>
</evidence>
<dbReference type="InterPro" id="IPR007803">
    <property type="entry name" value="Asp/Arg/Pro-Hydrxlase"/>
</dbReference>
<proteinExistence type="predicted"/>
<name>A0A259U0B0_9BACT</name>
<dbReference type="Gene3D" id="2.60.120.330">
    <property type="entry name" value="B-lactam Antibiotic, Isopenicillin N Synthase, Chain"/>
    <property type="match status" value="1"/>
</dbReference>
<comment type="caution">
    <text evidence="2">The sequence shown here is derived from an EMBL/GenBank/DDBJ whole genome shotgun (WGS) entry which is preliminary data.</text>
</comment>
<dbReference type="InParanoid" id="A0A259U0B0"/>
<dbReference type="AlphaFoldDB" id="A0A259U0B0"/>
<protein>
    <submittedName>
        <fullName evidence="2">Aspartyl beta-hydroxylase</fullName>
    </submittedName>
</protein>
<dbReference type="EMBL" id="MQWB01000001">
    <property type="protein sequence ID" value="OZC03463.1"/>
    <property type="molecule type" value="Genomic_DNA"/>
</dbReference>
<accession>A0A259U0B0</accession>
<evidence type="ECO:0000313" key="2">
    <source>
        <dbReference type="EMBL" id="OZC03463.1"/>
    </source>
</evidence>
<dbReference type="SUPFAM" id="SSF51197">
    <property type="entry name" value="Clavaminate synthase-like"/>
    <property type="match status" value="1"/>
</dbReference>